<dbReference type="KEGG" id="ebm:SG0102_15410"/>
<dbReference type="OrthoDB" id="9803687at2"/>
<feature type="domain" description="Hcy-binding" evidence="6">
    <location>
        <begin position="1"/>
        <end position="298"/>
    </location>
</feature>
<keyword evidence="1 5" id="KW-0489">Methyltransferase</keyword>
<dbReference type="SUPFAM" id="SSF82282">
    <property type="entry name" value="Homocysteine S-methyltransferase"/>
    <property type="match status" value="1"/>
</dbReference>
<evidence type="ECO:0000256" key="5">
    <source>
        <dbReference type="PROSITE-ProRule" id="PRU00333"/>
    </source>
</evidence>
<feature type="binding site" evidence="5">
    <location>
        <position position="283"/>
    </location>
    <ligand>
        <name>Zn(2+)</name>
        <dbReference type="ChEBI" id="CHEBI:29105"/>
    </ligand>
</feature>
<gene>
    <name evidence="7" type="primary">ybgG</name>
    <name evidence="7" type="ORF">SG0102_15410</name>
</gene>
<evidence type="ECO:0000313" key="8">
    <source>
        <dbReference type="Proteomes" id="UP000268059"/>
    </source>
</evidence>
<dbReference type="GO" id="GO:0009086">
    <property type="term" value="P:methionine biosynthetic process"/>
    <property type="evidence" value="ECO:0007669"/>
    <property type="project" value="InterPro"/>
</dbReference>
<dbReference type="InterPro" id="IPR003726">
    <property type="entry name" value="HCY_dom"/>
</dbReference>
<dbReference type="AlphaFoldDB" id="A0A3G9J5Z3"/>
<dbReference type="NCBIfam" id="NF007020">
    <property type="entry name" value="PRK09485.1"/>
    <property type="match status" value="1"/>
</dbReference>
<dbReference type="PROSITE" id="PS50970">
    <property type="entry name" value="HCY"/>
    <property type="match status" value="1"/>
</dbReference>
<keyword evidence="4 5" id="KW-0862">Zinc</keyword>
<accession>A0A3G9J5Z3</accession>
<feature type="binding site" evidence="5">
    <location>
        <position position="284"/>
    </location>
    <ligand>
        <name>Zn(2+)</name>
        <dbReference type="ChEBI" id="CHEBI:29105"/>
    </ligand>
</feature>
<dbReference type="GO" id="GO:0032259">
    <property type="term" value="P:methylation"/>
    <property type="evidence" value="ECO:0007669"/>
    <property type="project" value="UniProtKB-KW"/>
</dbReference>
<feature type="binding site" evidence="5">
    <location>
        <position position="218"/>
    </location>
    <ligand>
        <name>Zn(2+)</name>
        <dbReference type="ChEBI" id="CHEBI:29105"/>
    </ligand>
</feature>
<keyword evidence="3 5" id="KW-0479">Metal-binding</keyword>
<dbReference type="RefSeq" id="WP_125119451.1">
    <property type="nucleotide sequence ID" value="NZ_AP019309.1"/>
</dbReference>
<comment type="cofactor">
    <cofactor evidence="5">
        <name>Zn(2+)</name>
        <dbReference type="ChEBI" id="CHEBI:29105"/>
    </cofactor>
</comment>
<evidence type="ECO:0000256" key="2">
    <source>
        <dbReference type="ARBA" id="ARBA00022679"/>
    </source>
</evidence>
<sequence>MNEYFVIDGAMSSALEELHCPSLNNKLWTASVLAKYPELIKQVHYNYFEAGADCGITASYQASIPGLLEAGYSLAEAEHFITLSVDLFKQAREEWWQNADHTRTYPLCLGSVGPYGAYLADGSEYRGHYKISDQELYNFHKRRIELLHEAGADIILFETDPSLREALVEAQIGEELGLDYWISFSCRDSHHTNEGQTMAECVQALSAYSHLKAIGINCTDPRHILGLIEDLVRVTDLPVFVYPNSGEVYDPVTKTWSGKGDQVSFGDYAYTWYKAGAKGVGGCCTTTEKHIKQVAAARDRFLQMKDIKQIHIK</sequence>
<dbReference type="InterPro" id="IPR051486">
    <property type="entry name" value="Hcy_S-methyltransferase"/>
</dbReference>
<dbReference type="GO" id="GO:0033528">
    <property type="term" value="P:S-methylmethionine cycle"/>
    <property type="evidence" value="ECO:0007669"/>
    <property type="project" value="TreeGrafter"/>
</dbReference>
<name>A0A3G9J5Z3_9FIRM</name>
<dbReference type="PANTHER" id="PTHR46015:SF1">
    <property type="entry name" value="HOMOCYSTEINE S-METHYLTRANSFERASE-LIKE ISOFORM 1"/>
    <property type="match status" value="1"/>
</dbReference>
<evidence type="ECO:0000256" key="1">
    <source>
        <dbReference type="ARBA" id="ARBA00022603"/>
    </source>
</evidence>
<evidence type="ECO:0000256" key="3">
    <source>
        <dbReference type="ARBA" id="ARBA00022723"/>
    </source>
</evidence>
<dbReference type="InterPro" id="IPR036589">
    <property type="entry name" value="HCY_dom_sf"/>
</dbReference>
<dbReference type="PIRSF" id="PIRSF037505">
    <property type="entry name" value="Betaine_HMT"/>
    <property type="match status" value="1"/>
</dbReference>
<dbReference type="Proteomes" id="UP000268059">
    <property type="component" value="Chromosome"/>
</dbReference>
<dbReference type="InParanoid" id="A0A3G9J5Z3"/>
<dbReference type="FunCoup" id="A0A3G9J5Z3">
    <property type="interactions" value="131"/>
</dbReference>
<dbReference type="Pfam" id="PF02574">
    <property type="entry name" value="S-methyl_trans"/>
    <property type="match status" value="1"/>
</dbReference>
<dbReference type="EMBL" id="AP019309">
    <property type="protein sequence ID" value="BBH26607.1"/>
    <property type="molecule type" value="Genomic_DNA"/>
</dbReference>
<dbReference type="InterPro" id="IPR017226">
    <property type="entry name" value="BHMT-like"/>
</dbReference>
<evidence type="ECO:0000259" key="6">
    <source>
        <dbReference type="PROSITE" id="PS50970"/>
    </source>
</evidence>
<dbReference type="GO" id="GO:0008270">
    <property type="term" value="F:zinc ion binding"/>
    <property type="evidence" value="ECO:0007669"/>
    <property type="project" value="InterPro"/>
</dbReference>
<organism evidence="7 8">
    <name type="scientific">Intestinibaculum porci</name>
    <dbReference type="NCBI Taxonomy" id="2487118"/>
    <lineage>
        <taxon>Bacteria</taxon>
        <taxon>Bacillati</taxon>
        <taxon>Bacillota</taxon>
        <taxon>Erysipelotrichia</taxon>
        <taxon>Erysipelotrichales</taxon>
        <taxon>Erysipelotrichaceae</taxon>
        <taxon>Intestinibaculum</taxon>
    </lineage>
</organism>
<proteinExistence type="predicted"/>
<dbReference type="GO" id="GO:0008898">
    <property type="term" value="F:S-adenosylmethionine-homocysteine S-methyltransferase activity"/>
    <property type="evidence" value="ECO:0007669"/>
    <property type="project" value="TreeGrafter"/>
</dbReference>
<keyword evidence="2 5" id="KW-0808">Transferase</keyword>
<dbReference type="Gene3D" id="3.20.20.330">
    <property type="entry name" value="Homocysteine-binding-like domain"/>
    <property type="match status" value="1"/>
</dbReference>
<reference evidence="7 8" key="1">
    <citation type="submission" date="2018-11" db="EMBL/GenBank/DDBJ databases">
        <title>Novel Erysipelotrichaceae bacterium isolated from small intestine of a swine.</title>
        <authorList>
            <person name="Kim J.S."/>
            <person name="Choe H."/>
            <person name="Lee Y.R."/>
            <person name="Kim K.M."/>
            <person name="Park D.S."/>
        </authorList>
    </citation>
    <scope>NUCLEOTIDE SEQUENCE [LARGE SCALE GENOMIC DNA]</scope>
    <source>
        <strain evidence="7 8">SG0102</strain>
    </source>
</reference>
<protein>
    <submittedName>
        <fullName evidence="7">Homocysteine S-methyltransferase YbgG</fullName>
    </submittedName>
</protein>
<evidence type="ECO:0000313" key="7">
    <source>
        <dbReference type="EMBL" id="BBH26607.1"/>
    </source>
</evidence>
<keyword evidence="8" id="KW-1185">Reference proteome</keyword>
<dbReference type="PANTHER" id="PTHR46015">
    <property type="entry name" value="ZGC:172121"/>
    <property type="match status" value="1"/>
</dbReference>
<evidence type="ECO:0000256" key="4">
    <source>
        <dbReference type="ARBA" id="ARBA00022833"/>
    </source>
</evidence>